<dbReference type="RefSeq" id="WP_072836068.1">
    <property type="nucleotide sequence ID" value="NZ_FQUU01000012.1"/>
</dbReference>
<dbReference type="InterPro" id="IPR049241">
    <property type="entry name" value="DUF6876"/>
</dbReference>
<sequence>MNASETLEITTAKNWHKHPFGMLYIDDIESLCENLECYWLRDLVMVYQQQLKGEEFQVWLLKKYDDCSAIVTCEDGNGNILRHQEISFTDFEATEATTWLECAWPCYQASTKSKANMLENPY</sequence>
<protein>
    <recommendedName>
        <fullName evidence="1">DUF6876 domain-containing protein</fullName>
    </recommendedName>
</protein>
<feature type="domain" description="DUF6876" evidence="1">
    <location>
        <begin position="9"/>
        <end position="101"/>
    </location>
</feature>
<keyword evidence="3" id="KW-1185">Reference proteome</keyword>
<dbReference type="Pfam" id="PF21781">
    <property type="entry name" value="DUF6876"/>
    <property type="match status" value="1"/>
</dbReference>
<name>A0A1M5CFL3_9BACT</name>
<dbReference type="EMBL" id="FQUU01000012">
    <property type="protein sequence ID" value="SHF53554.1"/>
    <property type="molecule type" value="Genomic_DNA"/>
</dbReference>
<evidence type="ECO:0000313" key="2">
    <source>
        <dbReference type="EMBL" id="SHF53554.1"/>
    </source>
</evidence>
<gene>
    <name evidence="2" type="ORF">SAMN02745131_02922</name>
</gene>
<organism evidence="2 3">
    <name type="scientific">Flavisolibacter ginsengisoli DSM 18119</name>
    <dbReference type="NCBI Taxonomy" id="1121884"/>
    <lineage>
        <taxon>Bacteria</taxon>
        <taxon>Pseudomonadati</taxon>
        <taxon>Bacteroidota</taxon>
        <taxon>Chitinophagia</taxon>
        <taxon>Chitinophagales</taxon>
        <taxon>Chitinophagaceae</taxon>
        <taxon>Flavisolibacter</taxon>
    </lineage>
</organism>
<dbReference type="AlphaFoldDB" id="A0A1M5CFL3"/>
<proteinExistence type="predicted"/>
<evidence type="ECO:0000313" key="3">
    <source>
        <dbReference type="Proteomes" id="UP000184048"/>
    </source>
</evidence>
<dbReference type="OrthoDB" id="1255124at2"/>
<reference evidence="2 3" key="1">
    <citation type="submission" date="2016-11" db="EMBL/GenBank/DDBJ databases">
        <authorList>
            <person name="Jaros S."/>
            <person name="Januszkiewicz K."/>
            <person name="Wedrychowicz H."/>
        </authorList>
    </citation>
    <scope>NUCLEOTIDE SEQUENCE [LARGE SCALE GENOMIC DNA]</scope>
    <source>
        <strain evidence="2 3">DSM 18119</strain>
    </source>
</reference>
<evidence type="ECO:0000259" key="1">
    <source>
        <dbReference type="Pfam" id="PF21781"/>
    </source>
</evidence>
<dbReference type="Proteomes" id="UP000184048">
    <property type="component" value="Unassembled WGS sequence"/>
</dbReference>
<accession>A0A1M5CFL3</accession>